<evidence type="ECO:0000256" key="7">
    <source>
        <dbReference type="ARBA" id="ARBA00022989"/>
    </source>
</evidence>
<keyword evidence="5 12" id="KW-0812">Transmembrane</keyword>
<gene>
    <name evidence="13" type="ORF">HNP73_001050</name>
</gene>
<evidence type="ECO:0000256" key="12">
    <source>
        <dbReference type="SAM" id="Phobius"/>
    </source>
</evidence>
<dbReference type="GO" id="GO:0005886">
    <property type="term" value="C:plasma membrane"/>
    <property type="evidence" value="ECO:0007669"/>
    <property type="project" value="UniProtKB-SubCell"/>
</dbReference>
<reference evidence="13 14" key="1">
    <citation type="submission" date="2020-08" db="EMBL/GenBank/DDBJ databases">
        <title>Genomic Encyclopedia of Type Strains, Phase IV (KMG-IV): sequencing the most valuable type-strain genomes for metagenomic binning, comparative biology and taxonomic classification.</title>
        <authorList>
            <person name="Goeker M."/>
        </authorList>
    </citation>
    <scope>NUCLEOTIDE SEQUENCE [LARGE SCALE GENOMIC DNA]</scope>
    <source>
        <strain evidence="13 14">DSM 101730</strain>
    </source>
</reference>
<dbReference type="PIRSF" id="PIRSF006247">
    <property type="entry name" value="TrkH"/>
    <property type="match status" value="1"/>
</dbReference>
<keyword evidence="11" id="KW-0479">Metal-binding</keyword>
<keyword evidence="2 10" id="KW-0813">Transport</keyword>
<dbReference type="InterPro" id="IPR004772">
    <property type="entry name" value="TrkH"/>
</dbReference>
<keyword evidence="6 10" id="KW-0630">Potassium</keyword>
<accession>A0A840SE33</accession>
<keyword evidence="7 12" id="KW-1133">Transmembrane helix</keyword>
<keyword evidence="4 10" id="KW-0633">Potassium transport</keyword>
<organism evidence="13 14">
    <name type="scientific">Amaricoccus macauensis</name>
    <dbReference type="NCBI Taxonomy" id="57001"/>
    <lineage>
        <taxon>Bacteria</taxon>
        <taxon>Pseudomonadati</taxon>
        <taxon>Pseudomonadota</taxon>
        <taxon>Alphaproteobacteria</taxon>
        <taxon>Rhodobacterales</taxon>
        <taxon>Paracoccaceae</taxon>
        <taxon>Amaricoccus</taxon>
    </lineage>
</organism>
<evidence type="ECO:0000256" key="11">
    <source>
        <dbReference type="PIRSR" id="PIRSR006247-1"/>
    </source>
</evidence>
<evidence type="ECO:0000313" key="14">
    <source>
        <dbReference type="Proteomes" id="UP000549457"/>
    </source>
</evidence>
<feature type="binding site" evidence="11">
    <location>
        <position position="316"/>
    </location>
    <ligand>
        <name>K(+)</name>
        <dbReference type="ChEBI" id="CHEBI:29103"/>
    </ligand>
</feature>
<feature type="binding site" evidence="11">
    <location>
        <position position="432"/>
    </location>
    <ligand>
        <name>K(+)</name>
        <dbReference type="ChEBI" id="CHEBI:29103"/>
    </ligand>
</feature>
<name>A0A840SE33_9RHOB</name>
<feature type="transmembrane region" description="Helical" evidence="12">
    <location>
        <begin position="422"/>
        <end position="441"/>
    </location>
</feature>
<feature type="transmembrane region" description="Helical" evidence="12">
    <location>
        <begin position="135"/>
        <end position="159"/>
    </location>
</feature>
<sequence>MTIDIRPVGYIIGWLVAALGLAMAVPMLMDAWDGHRNAMAFAVSALLALVAGAGLAVTCAEHRPRALSLRQGFLLTTGSWAVFPAVAGLPLMLGFPHLSFTDAYFEFTSALTASGGTIIVGLDDLPRSVLLWRGMVTWVGGIGVILLAMILLPILNVGGMQVLRNADFNTLGKIMPRAKAIAASIGSVYAVLTLSCCLAYVWAGMDGFDAIVHALSTVATGGMANHDNSFADFSPAAQWIATFFMLTCSLSFVRYVQLARGEPRPLFVDSQIRTFLGIYFGLCAALVLARSLQGTVIDATSLREIAFSLASVITTTGFAATDYSQWGPMAEVVFFCAMMICGCSGSTSGGPKVFRYQLLFSAISTEVARLHSPNLVHTPRYQGVPISNELLDSVIAYFMMFLLSFGVGAVLLSFMGLDPVTAISGALACLSNIGPGLGPVIGPAGTFAPLPDAAKWVCSFLMLVGRLELLTAYVIFTAAFWRG</sequence>
<evidence type="ECO:0000256" key="6">
    <source>
        <dbReference type="ARBA" id="ARBA00022958"/>
    </source>
</evidence>
<keyword evidence="3 10" id="KW-1003">Cell membrane</keyword>
<dbReference type="Pfam" id="PF02386">
    <property type="entry name" value="TrkH"/>
    <property type="match status" value="1"/>
</dbReference>
<evidence type="ECO:0000256" key="9">
    <source>
        <dbReference type="ARBA" id="ARBA00023136"/>
    </source>
</evidence>
<feature type="binding site" evidence="11">
    <location>
        <position position="221"/>
    </location>
    <ligand>
        <name>K(+)</name>
        <dbReference type="ChEBI" id="CHEBI:29103"/>
    </ligand>
</feature>
<keyword evidence="8 10" id="KW-0406">Ion transport</keyword>
<feature type="transmembrane region" description="Helical" evidence="12">
    <location>
        <begin position="276"/>
        <end position="293"/>
    </location>
</feature>
<feature type="transmembrane region" description="Helical" evidence="12">
    <location>
        <begin position="236"/>
        <end position="256"/>
    </location>
</feature>
<dbReference type="GO" id="GO:0015379">
    <property type="term" value="F:potassium:chloride symporter activity"/>
    <property type="evidence" value="ECO:0007669"/>
    <property type="project" value="InterPro"/>
</dbReference>
<protein>
    <recommendedName>
        <fullName evidence="10">Trk system potassium uptake protein</fullName>
    </recommendedName>
</protein>
<comment type="caution">
    <text evidence="13">The sequence shown here is derived from an EMBL/GenBank/DDBJ whole genome shotgun (WGS) entry which is preliminary data.</text>
</comment>
<dbReference type="PANTHER" id="PTHR32024:SF3">
    <property type="entry name" value="TRK SYSTEM POTASSIUM UPTAKE PROTEIN"/>
    <property type="match status" value="1"/>
</dbReference>
<evidence type="ECO:0000256" key="3">
    <source>
        <dbReference type="ARBA" id="ARBA00022475"/>
    </source>
</evidence>
<dbReference type="Proteomes" id="UP000549457">
    <property type="component" value="Unassembled WGS sequence"/>
</dbReference>
<keyword evidence="9 10" id="KW-0472">Membrane</keyword>
<dbReference type="PANTHER" id="PTHR32024">
    <property type="entry name" value="TRK SYSTEM POTASSIUM UPTAKE PROTEIN TRKG-RELATED"/>
    <property type="match status" value="1"/>
</dbReference>
<feature type="transmembrane region" description="Helical" evidence="12">
    <location>
        <begin position="453"/>
        <end position="481"/>
    </location>
</feature>
<keyword evidence="14" id="KW-1185">Reference proteome</keyword>
<feature type="transmembrane region" description="Helical" evidence="12">
    <location>
        <begin position="72"/>
        <end position="95"/>
    </location>
</feature>
<evidence type="ECO:0000313" key="13">
    <source>
        <dbReference type="EMBL" id="MBB5221129.1"/>
    </source>
</evidence>
<keyword evidence="10" id="KW-0997">Cell inner membrane</keyword>
<evidence type="ECO:0000256" key="4">
    <source>
        <dbReference type="ARBA" id="ARBA00022538"/>
    </source>
</evidence>
<dbReference type="AlphaFoldDB" id="A0A840SE33"/>
<evidence type="ECO:0000256" key="10">
    <source>
        <dbReference type="PIRNR" id="PIRNR006247"/>
    </source>
</evidence>
<feature type="transmembrane region" description="Helical" evidence="12">
    <location>
        <begin position="394"/>
        <end position="415"/>
    </location>
</feature>
<comment type="similarity">
    <text evidence="10">Belongs to the TrkH potassium transport family.</text>
</comment>
<evidence type="ECO:0000256" key="1">
    <source>
        <dbReference type="ARBA" id="ARBA00004651"/>
    </source>
</evidence>
<feature type="binding site" evidence="11">
    <location>
        <position position="315"/>
    </location>
    <ligand>
        <name>K(+)</name>
        <dbReference type="ChEBI" id="CHEBI:29103"/>
    </ligand>
</feature>
<feature type="transmembrane region" description="Helical" evidence="12">
    <location>
        <begin position="7"/>
        <end position="28"/>
    </location>
</feature>
<comment type="subcellular location">
    <subcellularLocation>
        <location evidence="10">Cell inner membrane</location>
        <topology evidence="10">Multi-pass membrane protein</topology>
    </subcellularLocation>
    <subcellularLocation>
        <location evidence="1">Cell membrane</location>
        <topology evidence="1">Multi-pass membrane protein</topology>
    </subcellularLocation>
</comment>
<feature type="transmembrane region" description="Helical" evidence="12">
    <location>
        <begin position="180"/>
        <end position="203"/>
    </location>
</feature>
<dbReference type="GO" id="GO:0046872">
    <property type="term" value="F:metal ion binding"/>
    <property type="evidence" value="ECO:0007669"/>
    <property type="project" value="UniProtKB-KW"/>
</dbReference>
<evidence type="ECO:0000256" key="2">
    <source>
        <dbReference type="ARBA" id="ARBA00022448"/>
    </source>
</evidence>
<comment type="function">
    <text evidence="10">Low-affinity potassium transport system. Interacts with Trk system potassium uptake protein TrkA.</text>
</comment>
<dbReference type="RefSeq" id="WP_246399530.1">
    <property type="nucleotide sequence ID" value="NZ_JACHFM010000001.1"/>
</dbReference>
<evidence type="ECO:0000256" key="8">
    <source>
        <dbReference type="ARBA" id="ARBA00023065"/>
    </source>
</evidence>
<dbReference type="EMBL" id="JACHFM010000001">
    <property type="protein sequence ID" value="MBB5221129.1"/>
    <property type="molecule type" value="Genomic_DNA"/>
</dbReference>
<evidence type="ECO:0000256" key="5">
    <source>
        <dbReference type="ARBA" id="ARBA00022692"/>
    </source>
</evidence>
<proteinExistence type="inferred from homology"/>
<feature type="transmembrane region" description="Helical" evidence="12">
    <location>
        <begin position="40"/>
        <end position="60"/>
    </location>
</feature>
<dbReference type="InterPro" id="IPR003445">
    <property type="entry name" value="Cat_transpt"/>
</dbReference>